<dbReference type="AlphaFoldDB" id="A0A0K2VA23"/>
<evidence type="ECO:0000313" key="1">
    <source>
        <dbReference type="EMBL" id="CDW47017.1"/>
    </source>
</evidence>
<accession>A0A0K2VA23</accession>
<feature type="non-terminal residue" evidence="1">
    <location>
        <position position="1"/>
    </location>
</feature>
<sequence length="44" mass="4757">EAKYPGTPNRRSAPGANNESFWRCSTIAHLRSASENLIGLHSGC</sequence>
<name>A0A0K2VA23_LEPSM</name>
<organism evidence="1">
    <name type="scientific">Lepeophtheirus salmonis</name>
    <name type="common">Salmon louse</name>
    <name type="synonym">Caligus salmonis</name>
    <dbReference type="NCBI Taxonomy" id="72036"/>
    <lineage>
        <taxon>Eukaryota</taxon>
        <taxon>Metazoa</taxon>
        <taxon>Ecdysozoa</taxon>
        <taxon>Arthropoda</taxon>
        <taxon>Crustacea</taxon>
        <taxon>Multicrustacea</taxon>
        <taxon>Hexanauplia</taxon>
        <taxon>Copepoda</taxon>
        <taxon>Siphonostomatoida</taxon>
        <taxon>Caligidae</taxon>
        <taxon>Lepeophtheirus</taxon>
    </lineage>
</organism>
<reference evidence="1" key="1">
    <citation type="submission" date="2014-05" db="EMBL/GenBank/DDBJ databases">
        <authorList>
            <person name="Chronopoulou M."/>
        </authorList>
    </citation>
    <scope>NUCLEOTIDE SEQUENCE</scope>
    <source>
        <tissue evidence="1">Whole organism</tissue>
    </source>
</reference>
<dbReference type="EMBL" id="HACA01029656">
    <property type="protein sequence ID" value="CDW47017.1"/>
    <property type="molecule type" value="Transcribed_RNA"/>
</dbReference>
<protein>
    <submittedName>
        <fullName evidence="1">Uncharacterized protein</fullName>
    </submittedName>
</protein>
<proteinExistence type="predicted"/>